<feature type="region of interest" description="Disordered" evidence="1">
    <location>
        <begin position="1"/>
        <end position="44"/>
    </location>
</feature>
<dbReference type="SUPFAM" id="SSF54928">
    <property type="entry name" value="RNA-binding domain, RBD"/>
    <property type="match status" value="1"/>
</dbReference>
<dbReference type="Proteomes" id="UP000095283">
    <property type="component" value="Unplaced"/>
</dbReference>
<keyword evidence="2" id="KW-1185">Reference proteome</keyword>
<feature type="compositionally biased region" description="Basic residues" evidence="1">
    <location>
        <begin position="14"/>
        <end position="28"/>
    </location>
</feature>
<proteinExistence type="predicted"/>
<sequence>MSRGGRFDNGNMKRERRSRSRSPHRGPPRRPGGPGDRDRRGGFGGGANDRMVFISNVSYDVRWMELKNLVREKGGEVNFVELLEDRDGKELNYVARTSISLTSKDELLMPKRSEYAHSLCITHCGFRIDKYEGGYFGIQDPIAFFRKVKEETGIDFLTKTGGGPMSRSRESESERPARTGTYDLFGLSPEFLRQHGIEPPLCDRVFIANVRAVFYYPFAIL</sequence>
<evidence type="ECO:0000256" key="1">
    <source>
        <dbReference type="SAM" id="MobiDB-lite"/>
    </source>
</evidence>
<dbReference type="AlphaFoldDB" id="A0A1I7WVM9"/>
<dbReference type="WBParaSite" id="Hba_09217">
    <property type="protein sequence ID" value="Hba_09217"/>
    <property type="gene ID" value="Hba_09217"/>
</dbReference>
<organism evidence="2 3">
    <name type="scientific">Heterorhabditis bacteriophora</name>
    <name type="common">Entomopathogenic nematode worm</name>
    <dbReference type="NCBI Taxonomy" id="37862"/>
    <lineage>
        <taxon>Eukaryota</taxon>
        <taxon>Metazoa</taxon>
        <taxon>Ecdysozoa</taxon>
        <taxon>Nematoda</taxon>
        <taxon>Chromadorea</taxon>
        <taxon>Rhabditida</taxon>
        <taxon>Rhabditina</taxon>
        <taxon>Rhabditomorpha</taxon>
        <taxon>Strongyloidea</taxon>
        <taxon>Heterorhabditidae</taxon>
        <taxon>Heterorhabditis</taxon>
    </lineage>
</organism>
<dbReference type="GO" id="GO:0003676">
    <property type="term" value="F:nucleic acid binding"/>
    <property type="evidence" value="ECO:0007669"/>
    <property type="project" value="InterPro"/>
</dbReference>
<protein>
    <submittedName>
        <fullName evidence="3">RRM domain-containing protein</fullName>
    </submittedName>
</protein>
<dbReference type="InterPro" id="IPR035979">
    <property type="entry name" value="RBD_domain_sf"/>
</dbReference>
<evidence type="ECO:0000313" key="2">
    <source>
        <dbReference type="Proteomes" id="UP000095283"/>
    </source>
</evidence>
<reference evidence="3" key="1">
    <citation type="submission" date="2016-11" db="UniProtKB">
        <authorList>
            <consortium name="WormBaseParasite"/>
        </authorList>
    </citation>
    <scope>IDENTIFICATION</scope>
</reference>
<name>A0A1I7WVM9_HETBA</name>
<evidence type="ECO:0000313" key="3">
    <source>
        <dbReference type="WBParaSite" id="Hba_09217"/>
    </source>
</evidence>
<accession>A0A1I7WVM9</accession>